<dbReference type="InterPro" id="IPR043130">
    <property type="entry name" value="CDP-OH_PTrfase_TM_dom"/>
</dbReference>
<comment type="similarity">
    <text evidence="4 16 17">Belongs to the CDP-alcohol phosphatidyltransferase class-I family.</text>
</comment>
<dbReference type="EC" id="2.7.8.11" evidence="5 16"/>
<dbReference type="PIRSF" id="PIRSF000848">
    <property type="entry name" value="CDP_diag_ino_3_P"/>
    <property type="match status" value="1"/>
</dbReference>
<evidence type="ECO:0000256" key="2">
    <source>
        <dbReference type="ARBA" id="ARBA00001946"/>
    </source>
</evidence>
<evidence type="ECO:0000256" key="10">
    <source>
        <dbReference type="ARBA" id="ARBA00022842"/>
    </source>
</evidence>
<evidence type="ECO:0000313" key="19">
    <source>
        <dbReference type="EMBL" id="KAJ2806635.1"/>
    </source>
</evidence>
<evidence type="ECO:0000256" key="13">
    <source>
        <dbReference type="ARBA" id="ARBA00023136"/>
    </source>
</evidence>
<evidence type="ECO:0000256" key="7">
    <source>
        <dbReference type="ARBA" id="ARBA00022679"/>
    </source>
</evidence>
<sequence length="217" mass="24755">MTQMKHSDVFWFVPNLIGYFRVSLGAVVAFSMYYEYPYVTFICYLASGLLDGADGYYARKLGQCSMFGEVLDMVTDRCTAATLLIYLTQLYKSPLLALAACFLISLDISSHYMQMFAQLMVGKTNHKQMDENTHWALKLFYTDKRIFIPLCFGNEAFYLLLYMDKYLPTYALYISIPLTFVALPLCLIKNAINAVQLYVSACELACLDAAKFNKSKK</sequence>
<dbReference type="InterPro" id="IPR000462">
    <property type="entry name" value="CDP-OH_P_trans"/>
</dbReference>
<dbReference type="PANTHER" id="PTHR15362:SF4">
    <property type="entry name" value="CDP-DIACYLGLYCEROL--INOSITOL 3-PHOSPHATIDYLTRANSFERASE"/>
    <property type="match status" value="1"/>
</dbReference>
<feature type="transmembrane region" description="Helical" evidence="18">
    <location>
        <begin position="12"/>
        <end position="32"/>
    </location>
</feature>
<keyword evidence="9" id="KW-0479">Metal-binding</keyword>
<evidence type="ECO:0000256" key="1">
    <source>
        <dbReference type="ARBA" id="ARBA00001936"/>
    </source>
</evidence>
<dbReference type="Proteomes" id="UP001140094">
    <property type="component" value="Unassembled WGS sequence"/>
</dbReference>
<evidence type="ECO:0000256" key="14">
    <source>
        <dbReference type="ARBA" id="ARBA00023209"/>
    </source>
</evidence>
<proteinExistence type="inferred from homology"/>
<evidence type="ECO:0000256" key="8">
    <source>
        <dbReference type="ARBA" id="ARBA00022692"/>
    </source>
</evidence>
<keyword evidence="6 16" id="KW-0444">Lipid biosynthesis</keyword>
<comment type="cofactor">
    <cofactor evidence="2">
        <name>Mg(2+)</name>
        <dbReference type="ChEBI" id="CHEBI:18420"/>
    </cofactor>
</comment>
<evidence type="ECO:0000256" key="12">
    <source>
        <dbReference type="ARBA" id="ARBA00023098"/>
    </source>
</evidence>
<dbReference type="GO" id="GO:0003881">
    <property type="term" value="F:CDP-diacylglycerol-inositol 3-phosphatidyltransferase activity"/>
    <property type="evidence" value="ECO:0007669"/>
    <property type="project" value="UniProtKB-UniRule"/>
</dbReference>
<dbReference type="GO" id="GO:0005794">
    <property type="term" value="C:Golgi apparatus"/>
    <property type="evidence" value="ECO:0007669"/>
    <property type="project" value="TreeGrafter"/>
</dbReference>
<dbReference type="EMBL" id="JANBUO010000173">
    <property type="protein sequence ID" value="KAJ2806635.1"/>
    <property type="molecule type" value="Genomic_DNA"/>
</dbReference>
<keyword evidence="12 16" id="KW-0443">Lipid metabolism</keyword>
<dbReference type="GO" id="GO:0046872">
    <property type="term" value="F:metal ion binding"/>
    <property type="evidence" value="ECO:0007669"/>
    <property type="project" value="UniProtKB-KW"/>
</dbReference>
<gene>
    <name evidence="19" type="primary">pis1_1</name>
    <name evidence="19" type="ORF">H4R20_001617</name>
</gene>
<evidence type="ECO:0000256" key="16">
    <source>
        <dbReference type="PIRNR" id="PIRNR000848"/>
    </source>
</evidence>
<keyword evidence="13 16" id="KW-0472">Membrane</keyword>
<organism evidence="19 20">
    <name type="scientific">Coemansia guatemalensis</name>
    <dbReference type="NCBI Taxonomy" id="2761395"/>
    <lineage>
        <taxon>Eukaryota</taxon>
        <taxon>Fungi</taxon>
        <taxon>Fungi incertae sedis</taxon>
        <taxon>Zoopagomycota</taxon>
        <taxon>Kickxellomycotina</taxon>
        <taxon>Kickxellomycetes</taxon>
        <taxon>Kickxellales</taxon>
        <taxon>Kickxellaceae</taxon>
        <taxon>Coemansia</taxon>
    </lineage>
</organism>
<comment type="catalytic activity">
    <reaction evidence="16">
        <text>a CDP-1,2-diacyl-sn-glycerol + myo-inositol = a 1,2-diacyl-sn-glycero-3-phospho-(1D-myo-inositol) + CMP + H(+)</text>
        <dbReference type="Rhea" id="RHEA:11580"/>
        <dbReference type="ChEBI" id="CHEBI:15378"/>
        <dbReference type="ChEBI" id="CHEBI:17268"/>
        <dbReference type="ChEBI" id="CHEBI:57880"/>
        <dbReference type="ChEBI" id="CHEBI:58332"/>
        <dbReference type="ChEBI" id="CHEBI:60377"/>
        <dbReference type="EC" id="2.7.8.11"/>
    </reaction>
</comment>
<comment type="cofactor">
    <cofactor evidence="1">
        <name>Mn(2+)</name>
        <dbReference type="ChEBI" id="CHEBI:29035"/>
    </cofactor>
</comment>
<evidence type="ECO:0000256" key="5">
    <source>
        <dbReference type="ARBA" id="ARBA00013212"/>
    </source>
</evidence>
<dbReference type="GO" id="GO:0016020">
    <property type="term" value="C:membrane"/>
    <property type="evidence" value="ECO:0007669"/>
    <property type="project" value="UniProtKB-SubCell"/>
</dbReference>
<feature type="transmembrane region" description="Helical" evidence="18">
    <location>
        <begin position="95"/>
        <end position="113"/>
    </location>
</feature>
<dbReference type="OrthoDB" id="10251079at2759"/>
<dbReference type="InterPro" id="IPR014387">
    <property type="entry name" value="CDP_diag_ino_3_P_euk"/>
</dbReference>
<evidence type="ECO:0000256" key="9">
    <source>
        <dbReference type="ARBA" id="ARBA00022723"/>
    </source>
</evidence>
<keyword evidence="20" id="KW-1185">Reference proteome</keyword>
<evidence type="ECO:0000256" key="3">
    <source>
        <dbReference type="ARBA" id="ARBA00004141"/>
    </source>
</evidence>
<dbReference type="GO" id="GO:0006661">
    <property type="term" value="P:phosphatidylinositol biosynthetic process"/>
    <property type="evidence" value="ECO:0007669"/>
    <property type="project" value="TreeGrafter"/>
</dbReference>
<evidence type="ECO:0000256" key="18">
    <source>
        <dbReference type="SAM" id="Phobius"/>
    </source>
</evidence>
<evidence type="ECO:0000256" key="17">
    <source>
        <dbReference type="RuleBase" id="RU003750"/>
    </source>
</evidence>
<evidence type="ECO:0000313" key="20">
    <source>
        <dbReference type="Proteomes" id="UP001140094"/>
    </source>
</evidence>
<keyword evidence="7 16" id="KW-0808">Transferase</keyword>
<feature type="transmembrane region" description="Helical" evidence="18">
    <location>
        <begin position="38"/>
        <end position="58"/>
    </location>
</feature>
<protein>
    <recommendedName>
        <fullName evidence="5 16">CDP-diacylglycerol--inositol 3-phosphatidyltransferase</fullName>
        <ecNumber evidence="5 16">2.7.8.11</ecNumber>
    </recommendedName>
</protein>
<keyword evidence="8 18" id="KW-0812">Transmembrane</keyword>
<accession>A0A9W8HX08</accession>
<keyword evidence="10" id="KW-0460">Magnesium</keyword>
<keyword evidence="14 16" id="KW-0594">Phospholipid biosynthesis</keyword>
<keyword evidence="15 16" id="KW-1208">Phospholipid metabolism</keyword>
<feature type="transmembrane region" description="Helical" evidence="18">
    <location>
        <begin position="169"/>
        <end position="188"/>
    </location>
</feature>
<dbReference type="PROSITE" id="PS00379">
    <property type="entry name" value="CDP_ALCOHOL_P_TRANSF"/>
    <property type="match status" value="1"/>
</dbReference>
<evidence type="ECO:0000256" key="11">
    <source>
        <dbReference type="ARBA" id="ARBA00022989"/>
    </source>
</evidence>
<name>A0A9W8HX08_9FUNG</name>
<evidence type="ECO:0000256" key="6">
    <source>
        <dbReference type="ARBA" id="ARBA00022516"/>
    </source>
</evidence>
<dbReference type="InterPro" id="IPR048254">
    <property type="entry name" value="CDP_ALCOHOL_P_TRANSF_CS"/>
</dbReference>
<reference evidence="19" key="1">
    <citation type="submission" date="2022-07" db="EMBL/GenBank/DDBJ databases">
        <title>Phylogenomic reconstructions and comparative analyses of Kickxellomycotina fungi.</title>
        <authorList>
            <person name="Reynolds N.K."/>
            <person name="Stajich J.E."/>
            <person name="Barry K."/>
            <person name="Grigoriev I.V."/>
            <person name="Crous P."/>
            <person name="Smith M.E."/>
        </authorList>
    </citation>
    <scope>NUCLEOTIDE SEQUENCE</scope>
    <source>
        <strain evidence="19">NRRL 1565</strain>
    </source>
</reference>
<dbReference type="PANTHER" id="PTHR15362">
    <property type="entry name" value="PHOSPHATIDYLINOSITOL SYNTHASE"/>
    <property type="match status" value="1"/>
</dbReference>
<dbReference type="AlphaFoldDB" id="A0A9W8HX08"/>
<comment type="subcellular location">
    <subcellularLocation>
        <location evidence="3">Membrane</location>
        <topology evidence="3">Multi-pass membrane protein</topology>
    </subcellularLocation>
</comment>
<dbReference type="Pfam" id="PF01066">
    <property type="entry name" value="CDP-OH_P_transf"/>
    <property type="match status" value="1"/>
</dbReference>
<dbReference type="Gene3D" id="1.20.120.1760">
    <property type="match status" value="1"/>
</dbReference>
<evidence type="ECO:0000256" key="15">
    <source>
        <dbReference type="ARBA" id="ARBA00023264"/>
    </source>
</evidence>
<comment type="caution">
    <text evidence="19">The sequence shown here is derived from an EMBL/GenBank/DDBJ whole genome shotgun (WGS) entry which is preliminary data.</text>
</comment>
<evidence type="ECO:0000256" key="4">
    <source>
        <dbReference type="ARBA" id="ARBA00010441"/>
    </source>
</evidence>
<keyword evidence="11 18" id="KW-1133">Transmembrane helix</keyword>